<dbReference type="GO" id="GO:0000139">
    <property type="term" value="C:Golgi membrane"/>
    <property type="evidence" value="ECO:0007669"/>
    <property type="project" value="UniProtKB-SubCell"/>
</dbReference>
<evidence type="ECO:0000256" key="11">
    <source>
        <dbReference type="PIRSR" id="PIRSR605027-3"/>
    </source>
</evidence>
<keyword evidence="7 12" id="KW-0333">Golgi apparatus</keyword>
<keyword evidence="10 12" id="KW-0961">Cell wall biogenesis/degradation</keyword>
<comment type="subcellular location">
    <subcellularLocation>
        <location evidence="1 12">Golgi apparatus membrane</location>
        <topology evidence="1 12">Single-pass type II membrane protein</topology>
    </subcellularLocation>
</comment>
<dbReference type="PANTHER" id="PTHR10896:SF20">
    <property type="entry name" value="BETA-1,4-XYLOSYLTRANSFERASE IRX9L-RELATED"/>
    <property type="match status" value="1"/>
</dbReference>
<keyword evidence="8 12" id="KW-0472">Membrane</keyword>
<dbReference type="InterPro" id="IPR029044">
    <property type="entry name" value="Nucleotide-diphossugar_trans"/>
</dbReference>
<comment type="function">
    <text evidence="12">Involved in the synthesis of glucuronoxylan hemicellulose in secondary cell walls.</text>
</comment>
<keyword evidence="11" id="KW-0464">Manganese</keyword>
<comment type="similarity">
    <text evidence="2 12">Belongs to the glycosyltransferase 43 family.</text>
</comment>
<evidence type="ECO:0000256" key="7">
    <source>
        <dbReference type="ARBA" id="ARBA00023034"/>
    </source>
</evidence>
<dbReference type="EC" id="2.4.-.-" evidence="12"/>
<evidence type="ECO:0000256" key="6">
    <source>
        <dbReference type="ARBA" id="ARBA00022989"/>
    </source>
</evidence>
<keyword evidence="4 12" id="KW-0812">Transmembrane</keyword>
<dbReference type="GO" id="GO:0015018">
    <property type="term" value="F:galactosylgalactosylxylosylprotein 3-beta-glucuronosyltransferase activity"/>
    <property type="evidence" value="ECO:0007669"/>
    <property type="project" value="InterPro"/>
</dbReference>
<organism evidence="13 14">
    <name type="scientific">Arachis hypogaea</name>
    <name type="common">Peanut</name>
    <dbReference type="NCBI Taxonomy" id="3818"/>
    <lineage>
        <taxon>Eukaryota</taxon>
        <taxon>Viridiplantae</taxon>
        <taxon>Streptophyta</taxon>
        <taxon>Embryophyta</taxon>
        <taxon>Tracheophyta</taxon>
        <taxon>Spermatophyta</taxon>
        <taxon>Magnoliopsida</taxon>
        <taxon>eudicotyledons</taxon>
        <taxon>Gunneridae</taxon>
        <taxon>Pentapetalae</taxon>
        <taxon>rosids</taxon>
        <taxon>fabids</taxon>
        <taxon>Fabales</taxon>
        <taxon>Fabaceae</taxon>
        <taxon>Papilionoideae</taxon>
        <taxon>50 kb inversion clade</taxon>
        <taxon>dalbergioids sensu lato</taxon>
        <taxon>Dalbergieae</taxon>
        <taxon>Pterocarpus clade</taxon>
        <taxon>Arachis</taxon>
    </lineage>
</organism>
<dbReference type="Proteomes" id="UP000289738">
    <property type="component" value="Chromosome A10"/>
</dbReference>
<reference evidence="13 14" key="1">
    <citation type="submission" date="2019-01" db="EMBL/GenBank/DDBJ databases">
        <title>Sequencing of cultivated peanut Arachis hypogaea provides insights into genome evolution and oil improvement.</title>
        <authorList>
            <person name="Chen X."/>
        </authorList>
    </citation>
    <scope>NUCLEOTIDE SEQUENCE [LARGE SCALE GENOMIC DNA]</scope>
    <source>
        <strain evidence="14">cv. Fuhuasheng</strain>
        <strain evidence="13">GDAAS-fuhuasheng2018</strain>
        <tissue evidence="13">Leaves</tissue>
    </source>
</reference>
<evidence type="ECO:0000256" key="9">
    <source>
        <dbReference type="ARBA" id="ARBA00023180"/>
    </source>
</evidence>
<proteinExistence type="inferred from homology"/>
<dbReference type="PANTHER" id="PTHR10896">
    <property type="entry name" value="GALACTOSYLGALACTOSYLXYLOSYLPROTEIN 3-BETA-GLUCURONOSYLTRANSFERASE BETA-1,3-GLUCURONYLTRANSFERASE"/>
    <property type="match status" value="1"/>
</dbReference>
<sequence length="507" mass="57876">MASIRRTLSPVPRAGGVANLEVCSVGSPLSKSSSSPHSSAFVLGVFSPRSLRALERSKPKGQLWRKVLLHFFICFMIGVSIGFIPLASRNLSTSLMPKHQAFSFENTKIDLTSSINETTEFNATLNSTVKEQEQIDKVRNDVSNDKLLNEEPYLESQKLLIIVTQTVTNPFQAYYLHRLAQTLKLVSPPLLWIVVEMTSQSEETAEILRSSGIMYRHLVCKSNVTDTSLQGILQRNVALSHIETHRLDGIVYFADVDNIYSVEIFQQIREISQILLICKCNVPPVECRDSNYESESVGDSAYPVDKYQYILHPSLKKKLLVFGLVYELMFRKGVFPIFVYDTEDYLYFDRGDLKFHNDMKPLIDPLMVRFGTWTVAKLSGDKGSIVLQGPVCDGARVIGWHVNESNRRSKRFHIEMPGFAFNSTILWDPKRWHRPTLEPIRQLDSVKESFRVSTLIEQVVEDESQMEGLMNNCSSVMVWHIDLEPSHSFYPQKWMIKNYLDVILPLV</sequence>
<dbReference type="EMBL" id="SDMP01000010">
    <property type="protein sequence ID" value="RYR33566.1"/>
    <property type="molecule type" value="Genomic_DNA"/>
</dbReference>
<dbReference type="GO" id="GO:0042285">
    <property type="term" value="F:xylosyltransferase activity"/>
    <property type="evidence" value="ECO:0007669"/>
    <property type="project" value="TreeGrafter"/>
</dbReference>
<keyword evidence="6 12" id="KW-1133">Transmembrane helix</keyword>
<name>A0A445B4F0_ARAHY</name>
<keyword evidence="9" id="KW-0325">Glycoprotein</keyword>
<feature type="binding site" evidence="11">
    <location>
        <position position="257"/>
    </location>
    <ligand>
        <name>Mn(2+)</name>
        <dbReference type="ChEBI" id="CHEBI:29035"/>
    </ligand>
</feature>
<dbReference type="EMBL" id="SDMP01000010">
    <property type="protein sequence ID" value="RYR33564.1"/>
    <property type="molecule type" value="Genomic_DNA"/>
</dbReference>
<keyword evidence="14" id="KW-1185">Reference proteome</keyword>
<dbReference type="GO" id="GO:0010417">
    <property type="term" value="P:glucuronoxylan biosynthetic process"/>
    <property type="evidence" value="ECO:0007669"/>
    <property type="project" value="TreeGrafter"/>
</dbReference>
<evidence type="ECO:0000256" key="12">
    <source>
        <dbReference type="RuleBase" id="RU363127"/>
    </source>
</evidence>
<keyword evidence="5 12" id="KW-0735">Signal-anchor</keyword>
<dbReference type="EMBL" id="SDMP01000010">
    <property type="protein sequence ID" value="RYR33565.1"/>
    <property type="molecule type" value="Genomic_DNA"/>
</dbReference>
<evidence type="ECO:0000256" key="10">
    <source>
        <dbReference type="ARBA" id="ARBA00023316"/>
    </source>
</evidence>
<evidence type="ECO:0000313" key="14">
    <source>
        <dbReference type="Proteomes" id="UP000289738"/>
    </source>
</evidence>
<evidence type="ECO:0000256" key="8">
    <source>
        <dbReference type="ARBA" id="ARBA00023136"/>
    </source>
</evidence>
<feature type="transmembrane region" description="Helical" evidence="12">
    <location>
        <begin position="67"/>
        <end position="87"/>
    </location>
</feature>
<accession>A0A445B4F0</accession>
<evidence type="ECO:0000256" key="3">
    <source>
        <dbReference type="ARBA" id="ARBA00022679"/>
    </source>
</evidence>
<gene>
    <name evidence="13" type="ORF">Ahy_A10g048170</name>
</gene>
<evidence type="ECO:0000256" key="5">
    <source>
        <dbReference type="ARBA" id="ARBA00022968"/>
    </source>
</evidence>
<dbReference type="Pfam" id="PF03360">
    <property type="entry name" value="Glyco_transf_43"/>
    <property type="match status" value="2"/>
</dbReference>
<dbReference type="Gene3D" id="3.90.550.10">
    <property type="entry name" value="Spore Coat Polysaccharide Biosynthesis Protein SpsA, Chain A"/>
    <property type="match status" value="2"/>
</dbReference>
<dbReference type="InterPro" id="IPR005027">
    <property type="entry name" value="Glyco_trans_43"/>
</dbReference>
<keyword evidence="3 12" id="KW-0808">Transferase</keyword>
<dbReference type="GO" id="GO:0046872">
    <property type="term" value="F:metal ion binding"/>
    <property type="evidence" value="ECO:0007669"/>
    <property type="project" value="UniProtKB-KW"/>
</dbReference>
<comment type="cofactor">
    <cofactor evidence="11">
        <name>Mn(2+)</name>
        <dbReference type="ChEBI" id="CHEBI:29035"/>
    </cofactor>
</comment>
<protein>
    <recommendedName>
        <fullName evidence="12">Glycosyltransferases</fullName>
        <ecNumber evidence="12">2.4.-.-</ecNumber>
    </recommendedName>
</protein>
<dbReference type="CDD" id="cd00218">
    <property type="entry name" value="GlcAT-I"/>
    <property type="match status" value="1"/>
</dbReference>
<evidence type="ECO:0000256" key="1">
    <source>
        <dbReference type="ARBA" id="ARBA00004323"/>
    </source>
</evidence>
<dbReference type="GO" id="GO:0071555">
    <property type="term" value="P:cell wall organization"/>
    <property type="evidence" value="ECO:0007669"/>
    <property type="project" value="UniProtKB-KW"/>
</dbReference>
<evidence type="ECO:0000313" key="13">
    <source>
        <dbReference type="EMBL" id="RYR33565.1"/>
    </source>
</evidence>
<evidence type="ECO:0000256" key="2">
    <source>
        <dbReference type="ARBA" id="ARBA00007706"/>
    </source>
</evidence>
<dbReference type="AlphaFoldDB" id="A0A445B4F0"/>
<dbReference type="STRING" id="3818.A0A445B4F0"/>
<evidence type="ECO:0000256" key="4">
    <source>
        <dbReference type="ARBA" id="ARBA00022692"/>
    </source>
</evidence>
<comment type="caution">
    <text evidence="13">The sequence shown here is derived from an EMBL/GenBank/DDBJ whole genome shotgun (WGS) entry which is preliminary data.</text>
</comment>
<dbReference type="GO" id="GO:0009834">
    <property type="term" value="P:plant-type secondary cell wall biogenesis"/>
    <property type="evidence" value="ECO:0007669"/>
    <property type="project" value="TreeGrafter"/>
</dbReference>
<keyword evidence="11" id="KW-0479">Metal-binding</keyword>
<dbReference type="SUPFAM" id="SSF53448">
    <property type="entry name" value="Nucleotide-diphospho-sugar transferases"/>
    <property type="match status" value="2"/>
</dbReference>